<evidence type="ECO:0000256" key="1">
    <source>
        <dbReference type="SAM" id="MobiDB-lite"/>
    </source>
</evidence>
<proteinExistence type="predicted"/>
<protein>
    <submittedName>
        <fullName evidence="2">Uncharacterized protein</fullName>
    </submittedName>
</protein>
<comment type="caution">
    <text evidence="2">The sequence shown here is derived from an EMBL/GenBank/DDBJ whole genome shotgun (WGS) entry which is preliminary data.</text>
</comment>
<dbReference type="Proteomes" id="UP001321473">
    <property type="component" value="Unassembled WGS sequence"/>
</dbReference>
<reference evidence="2 3" key="1">
    <citation type="journal article" date="2023" name="Arcadia Sci">
        <title>De novo assembly of a long-read Amblyomma americanum tick genome.</title>
        <authorList>
            <person name="Chou S."/>
            <person name="Poskanzer K.E."/>
            <person name="Rollins M."/>
            <person name="Thuy-Boun P.S."/>
        </authorList>
    </citation>
    <scope>NUCLEOTIDE SEQUENCE [LARGE SCALE GENOMIC DNA]</scope>
    <source>
        <strain evidence="2">F_SG_1</strain>
        <tissue evidence="2">Salivary glands</tissue>
    </source>
</reference>
<evidence type="ECO:0000313" key="2">
    <source>
        <dbReference type="EMBL" id="KAK8776436.1"/>
    </source>
</evidence>
<feature type="region of interest" description="Disordered" evidence="1">
    <location>
        <begin position="23"/>
        <end position="66"/>
    </location>
</feature>
<dbReference type="AlphaFoldDB" id="A0AAQ4ENV0"/>
<sequence length="66" mass="7360">MSRTVDPAPVQFEEGIWIEEEYVPPPPQQAYEAPRFGGRSNRSGGGDRRDRVPSRGRGRFASEGRG</sequence>
<dbReference type="EMBL" id="JARKHS020012946">
    <property type="protein sequence ID" value="KAK8776436.1"/>
    <property type="molecule type" value="Genomic_DNA"/>
</dbReference>
<evidence type="ECO:0000313" key="3">
    <source>
        <dbReference type="Proteomes" id="UP001321473"/>
    </source>
</evidence>
<gene>
    <name evidence="2" type="ORF">V5799_030219</name>
</gene>
<name>A0AAQ4ENV0_AMBAM</name>
<organism evidence="2 3">
    <name type="scientific">Amblyomma americanum</name>
    <name type="common">Lone star tick</name>
    <dbReference type="NCBI Taxonomy" id="6943"/>
    <lineage>
        <taxon>Eukaryota</taxon>
        <taxon>Metazoa</taxon>
        <taxon>Ecdysozoa</taxon>
        <taxon>Arthropoda</taxon>
        <taxon>Chelicerata</taxon>
        <taxon>Arachnida</taxon>
        <taxon>Acari</taxon>
        <taxon>Parasitiformes</taxon>
        <taxon>Ixodida</taxon>
        <taxon>Ixodoidea</taxon>
        <taxon>Ixodidae</taxon>
        <taxon>Amblyomminae</taxon>
        <taxon>Amblyomma</taxon>
    </lineage>
</organism>
<accession>A0AAQ4ENV0</accession>
<keyword evidence="3" id="KW-1185">Reference proteome</keyword>